<dbReference type="GO" id="GO:0005829">
    <property type="term" value="C:cytosol"/>
    <property type="evidence" value="ECO:0000318"/>
    <property type="project" value="GO_Central"/>
</dbReference>
<dbReference type="Proteomes" id="UP000006882">
    <property type="component" value="Chromosome G5"/>
</dbReference>
<dbReference type="STRING" id="3760.A0A251PB95"/>
<comment type="catalytic activity">
    <reaction evidence="4">
        <text>O-phospho-L-threonyl-[protein] + H2O = L-threonyl-[protein] + phosphate</text>
        <dbReference type="Rhea" id="RHEA:47004"/>
        <dbReference type="Rhea" id="RHEA-COMP:11060"/>
        <dbReference type="Rhea" id="RHEA-COMP:11605"/>
        <dbReference type="ChEBI" id="CHEBI:15377"/>
        <dbReference type="ChEBI" id="CHEBI:30013"/>
        <dbReference type="ChEBI" id="CHEBI:43474"/>
        <dbReference type="ChEBI" id="CHEBI:61977"/>
        <dbReference type="EC" id="3.1.3.16"/>
    </reaction>
</comment>
<dbReference type="PROSITE" id="PS00125">
    <property type="entry name" value="SER_THR_PHOSPHATASE"/>
    <property type="match status" value="1"/>
</dbReference>
<evidence type="ECO:0000313" key="7">
    <source>
        <dbReference type="Proteomes" id="UP000006882"/>
    </source>
</evidence>
<organism evidence="6 7">
    <name type="scientific">Prunus persica</name>
    <name type="common">Peach</name>
    <name type="synonym">Amygdalus persica</name>
    <dbReference type="NCBI Taxonomy" id="3760"/>
    <lineage>
        <taxon>Eukaryota</taxon>
        <taxon>Viridiplantae</taxon>
        <taxon>Streptophyta</taxon>
        <taxon>Embryophyta</taxon>
        <taxon>Tracheophyta</taxon>
        <taxon>Spermatophyta</taxon>
        <taxon>Magnoliopsida</taxon>
        <taxon>eudicotyledons</taxon>
        <taxon>Gunneridae</taxon>
        <taxon>Pentapetalae</taxon>
        <taxon>rosids</taxon>
        <taxon>fabids</taxon>
        <taxon>Rosales</taxon>
        <taxon>Rosaceae</taxon>
        <taxon>Amygdaloideae</taxon>
        <taxon>Amygdaleae</taxon>
        <taxon>Prunus</taxon>
    </lineage>
</organism>
<proteinExistence type="inferred from homology"/>
<protein>
    <recommendedName>
        <fullName evidence="4">Serine/threonine-protein phosphatase</fullName>
        <ecNumber evidence="4">3.1.3.16</ecNumber>
    </recommendedName>
</protein>
<name>A0A251PB95_PRUPE</name>
<dbReference type="InterPro" id="IPR051134">
    <property type="entry name" value="PPP_phosphatase"/>
</dbReference>
<dbReference type="AlphaFoldDB" id="A0A251PB95"/>
<feature type="non-terminal residue" evidence="6">
    <location>
        <position position="1"/>
    </location>
</feature>
<dbReference type="GO" id="GO:0005634">
    <property type="term" value="C:nucleus"/>
    <property type="evidence" value="ECO:0000318"/>
    <property type="project" value="GO_Central"/>
</dbReference>
<keyword evidence="4" id="KW-0378">Hydrolase</keyword>
<sequence length="394" mass="44837">TQPIFNSLPSIASYLEFEHNSSSQSPQLQTPIDWPLDGKLTLNWVQSLMSVFDWASRNLEPTQLPNVFLVEVFDSLALFNSKILHKEANCVTINNLAFESTVVVVGDLHGQLHDLFFLLHDVGFSSENRFFVFNGDYVDRGAWGLESFLILLAWKVLMPKRVYLLRGNHESKYCTSVYGFEKEVLTKYNDRGKHVYCKCLGCFEGLFRHMPAISKKSKGKKSRRAFNHEPILHPPWEGPNVIPGDVLWSDPSISPGLSPNIERGIGLLWGPDCTEDFLKNCQLKLIIRSHEGPDARENRPGLGGMDEGYTIDHIVESGKLITLFSAPDYPQFQSTEERYKNKGAYIILEPPNFDDYVFHSFEAITSRPKADPFYNFEEMIDSDEELDLASMVQS</sequence>
<dbReference type="Gramene" id="ONI08819">
    <property type="protein sequence ID" value="ONI08819"/>
    <property type="gene ID" value="PRUPE_5G202500"/>
</dbReference>
<evidence type="ECO:0000256" key="1">
    <source>
        <dbReference type="ARBA" id="ARBA00001936"/>
    </source>
</evidence>
<dbReference type="InterPro" id="IPR004843">
    <property type="entry name" value="Calcineurin-like_PHP"/>
</dbReference>
<comment type="similarity">
    <text evidence="4">Belongs to the PPP phosphatase family.</text>
</comment>
<comment type="cofactor">
    <cofactor evidence="1">
        <name>Mn(2+)</name>
        <dbReference type="ChEBI" id="CHEBI:29035"/>
    </cofactor>
</comment>
<accession>A0A251PB95</accession>
<dbReference type="GO" id="GO:0046872">
    <property type="term" value="F:metal ion binding"/>
    <property type="evidence" value="ECO:0007669"/>
    <property type="project" value="UniProtKB-KW"/>
</dbReference>
<reference evidence="6 7" key="1">
    <citation type="journal article" date="2013" name="Nat. Genet.">
        <title>The high-quality draft genome of peach (Prunus persica) identifies unique patterns of genetic diversity, domestication and genome evolution.</title>
        <authorList>
            <consortium name="International Peach Genome Initiative"/>
            <person name="Verde I."/>
            <person name="Abbott A.G."/>
            <person name="Scalabrin S."/>
            <person name="Jung S."/>
            <person name="Shu S."/>
            <person name="Marroni F."/>
            <person name="Zhebentyayeva T."/>
            <person name="Dettori M.T."/>
            <person name="Grimwood J."/>
            <person name="Cattonaro F."/>
            <person name="Zuccolo A."/>
            <person name="Rossini L."/>
            <person name="Jenkins J."/>
            <person name="Vendramin E."/>
            <person name="Meisel L.A."/>
            <person name="Decroocq V."/>
            <person name="Sosinski B."/>
            <person name="Prochnik S."/>
            <person name="Mitros T."/>
            <person name="Policriti A."/>
            <person name="Cipriani G."/>
            <person name="Dondini L."/>
            <person name="Ficklin S."/>
            <person name="Goodstein D.M."/>
            <person name="Xuan P."/>
            <person name="Del Fabbro C."/>
            <person name="Aramini V."/>
            <person name="Copetti D."/>
            <person name="Gonzalez S."/>
            <person name="Horner D.S."/>
            <person name="Falchi R."/>
            <person name="Lucas S."/>
            <person name="Mica E."/>
            <person name="Maldonado J."/>
            <person name="Lazzari B."/>
            <person name="Bielenberg D."/>
            <person name="Pirona R."/>
            <person name="Miculan M."/>
            <person name="Barakat A."/>
            <person name="Testolin R."/>
            <person name="Stella A."/>
            <person name="Tartarini S."/>
            <person name="Tonutti P."/>
            <person name="Arus P."/>
            <person name="Orellana A."/>
            <person name="Wells C."/>
            <person name="Main D."/>
            <person name="Vizzotto G."/>
            <person name="Silva H."/>
            <person name="Salamini F."/>
            <person name="Schmutz J."/>
            <person name="Morgante M."/>
            <person name="Rokhsar D.S."/>
        </authorList>
    </citation>
    <scope>NUCLEOTIDE SEQUENCE [LARGE SCALE GENOMIC DNA]</scope>
    <source>
        <strain evidence="7">cv. Nemared</strain>
    </source>
</reference>
<keyword evidence="3" id="KW-0464">Manganese</keyword>
<dbReference type="EMBL" id="CM007655">
    <property type="protein sequence ID" value="ONI08819.1"/>
    <property type="molecule type" value="Genomic_DNA"/>
</dbReference>
<evidence type="ECO:0000313" key="6">
    <source>
        <dbReference type="EMBL" id="ONI08819.1"/>
    </source>
</evidence>
<dbReference type="eggNOG" id="KOG0376">
    <property type="taxonomic scope" value="Eukaryota"/>
</dbReference>
<dbReference type="SMART" id="SM00156">
    <property type="entry name" value="PP2Ac"/>
    <property type="match status" value="1"/>
</dbReference>
<dbReference type="PRINTS" id="PR00114">
    <property type="entry name" value="STPHPHTASE"/>
</dbReference>
<dbReference type="Pfam" id="PF00149">
    <property type="entry name" value="Metallophos"/>
    <property type="match status" value="1"/>
</dbReference>
<keyword evidence="7" id="KW-1185">Reference proteome</keyword>
<evidence type="ECO:0000259" key="5">
    <source>
        <dbReference type="PROSITE" id="PS00125"/>
    </source>
</evidence>
<feature type="domain" description="Serine/threonine specific protein phosphatases" evidence="5">
    <location>
        <begin position="165"/>
        <end position="170"/>
    </location>
</feature>
<evidence type="ECO:0000256" key="4">
    <source>
        <dbReference type="RuleBase" id="RU004273"/>
    </source>
</evidence>
<keyword evidence="2" id="KW-0479">Metal-binding</keyword>
<dbReference type="PANTHER" id="PTHR45668">
    <property type="entry name" value="SERINE/THREONINE-PROTEIN PHOSPHATASE 5-RELATED"/>
    <property type="match status" value="1"/>
</dbReference>
<dbReference type="EC" id="3.1.3.16" evidence="4"/>
<dbReference type="SUPFAM" id="SSF56300">
    <property type="entry name" value="Metallo-dependent phosphatases"/>
    <property type="match status" value="1"/>
</dbReference>
<evidence type="ECO:0000256" key="3">
    <source>
        <dbReference type="ARBA" id="ARBA00023211"/>
    </source>
</evidence>
<gene>
    <name evidence="6" type="ORF">PRUPE_5G202500</name>
</gene>
<dbReference type="PANTHER" id="PTHR45668:SF9">
    <property type="entry name" value="SERINE_THREONINE-PROTEIN PHOSPHATASE 7"/>
    <property type="match status" value="1"/>
</dbReference>
<dbReference type="InterPro" id="IPR029052">
    <property type="entry name" value="Metallo-depent_PP-like"/>
</dbReference>
<dbReference type="GO" id="GO:0004722">
    <property type="term" value="F:protein serine/threonine phosphatase activity"/>
    <property type="evidence" value="ECO:0000318"/>
    <property type="project" value="GO_Central"/>
</dbReference>
<evidence type="ECO:0000256" key="2">
    <source>
        <dbReference type="ARBA" id="ARBA00022723"/>
    </source>
</evidence>
<dbReference type="InterPro" id="IPR006186">
    <property type="entry name" value="Ser/Thr-sp_prot-phosphatase"/>
</dbReference>
<dbReference type="Gene3D" id="3.60.21.10">
    <property type="match status" value="1"/>
</dbReference>